<feature type="transmembrane region" description="Helical" evidence="1">
    <location>
        <begin position="299"/>
        <end position="322"/>
    </location>
</feature>
<feature type="transmembrane region" description="Helical" evidence="1">
    <location>
        <begin position="227"/>
        <end position="245"/>
    </location>
</feature>
<accession>A0A084THD1</accession>
<sequence>MPKKLIVTCLINFLIAALLGLLLRLAFIAPVAINFRYLVHAHSHVAMLGWVYLMLFILITHYFVPEKKRFYNRLFWVTQFAVIGMLCSFPFQGYAAVSITFSTLHIFCSYVFAYRVWKDLKTDSPLVRKMIHWALLFMVLSTLGVWCLGPAVGLMGKASAFYQIAIQFFLHFQFNGWFVFATMAILFYQMHIAPSRTSKRFVQLLIAATICTMALPIQWFAPHWSLYYINALGSVLQLVALIYFLKLIKQPFKAAITKRQKTIKALYVFSLSCFVLKLALQMVAVFPQFTQTLINHKNFIIGFIHLMMLGVISGFLFAFLVFSNTIKPSKLLNLGVYGFLIGIILTEILLAYQGGLFYFGIGMLPYYYQLLFIFSIFLPVGIALILLTYLKQKNNVYKTT</sequence>
<feature type="transmembrane region" description="Helical" evidence="1">
    <location>
        <begin position="164"/>
        <end position="189"/>
    </location>
</feature>
<keyword evidence="3" id="KW-1185">Reference proteome</keyword>
<keyword evidence="1" id="KW-1133">Transmembrane helix</keyword>
<feature type="transmembrane region" description="Helical" evidence="1">
    <location>
        <begin position="334"/>
        <end position="361"/>
    </location>
</feature>
<reference evidence="2 3" key="1">
    <citation type="journal article" date="2014" name="Genome Announc.">
        <title>Draft Genome Sequence of the Algicidal Bacterium Mangrovimonas yunxiaonensis Strain LY01.</title>
        <authorList>
            <person name="Li Y."/>
            <person name="Zhu H."/>
            <person name="Li C."/>
            <person name="Zhang H."/>
            <person name="Chen Z."/>
            <person name="Zheng W."/>
            <person name="Xu H."/>
            <person name="Zheng T."/>
        </authorList>
    </citation>
    <scope>NUCLEOTIDE SEQUENCE [LARGE SCALE GENOMIC DNA]</scope>
    <source>
        <strain evidence="2 3">LY01</strain>
    </source>
</reference>
<proteinExistence type="predicted"/>
<dbReference type="STRING" id="1197477.IA57_11835"/>
<dbReference type="EMBL" id="JPFK01000009">
    <property type="protein sequence ID" value="KFB00117.1"/>
    <property type="molecule type" value="Genomic_DNA"/>
</dbReference>
<keyword evidence="1" id="KW-0472">Membrane</keyword>
<name>A0A084THD1_9FLAO</name>
<dbReference type="eggNOG" id="COG2010">
    <property type="taxonomic scope" value="Bacteria"/>
</dbReference>
<organism evidence="2 3">
    <name type="scientific">Mangrovimonas yunxiaonensis</name>
    <dbReference type="NCBI Taxonomy" id="1197477"/>
    <lineage>
        <taxon>Bacteria</taxon>
        <taxon>Pseudomonadati</taxon>
        <taxon>Bacteroidota</taxon>
        <taxon>Flavobacteriia</taxon>
        <taxon>Flavobacteriales</taxon>
        <taxon>Flavobacteriaceae</taxon>
        <taxon>Mangrovimonas</taxon>
    </lineage>
</organism>
<evidence type="ECO:0000313" key="3">
    <source>
        <dbReference type="Proteomes" id="UP000028521"/>
    </source>
</evidence>
<dbReference type="OrthoDB" id="2827525at2"/>
<dbReference type="AlphaFoldDB" id="A0A084THD1"/>
<feature type="transmembrane region" description="Helical" evidence="1">
    <location>
        <begin position="201"/>
        <end position="221"/>
    </location>
</feature>
<evidence type="ECO:0000256" key="1">
    <source>
        <dbReference type="SAM" id="Phobius"/>
    </source>
</evidence>
<feature type="transmembrane region" description="Helical" evidence="1">
    <location>
        <begin position="97"/>
        <end position="117"/>
    </location>
</feature>
<keyword evidence="1" id="KW-0812">Transmembrane</keyword>
<feature type="transmembrane region" description="Helical" evidence="1">
    <location>
        <begin position="129"/>
        <end position="152"/>
    </location>
</feature>
<dbReference type="Proteomes" id="UP000028521">
    <property type="component" value="Unassembled WGS sequence"/>
</dbReference>
<feature type="transmembrane region" description="Helical" evidence="1">
    <location>
        <begin position="71"/>
        <end position="91"/>
    </location>
</feature>
<gene>
    <name evidence="2" type="ORF">IA57_11835</name>
</gene>
<feature type="transmembrane region" description="Helical" evidence="1">
    <location>
        <begin position="367"/>
        <end position="390"/>
    </location>
</feature>
<feature type="transmembrane region" description="Helical" evidence="1">
    <location>
        <begin position="266"/>
        <end position="287"/>
    </location>
</feature>
<comment type="caution">
    <text evidence="2">The sequence shown here is derived from an EMBL/GenBank/DDBJ whole genome shotgun (WGS) entry which is preliminary data.</text>
</comment>
<reference evidence="3" key="2">
    <citation type="submission" date="2014-07" db="EMBL/GenBank/DDBJ databases">
        <title>Genome sequence of Mangrovimonas yunxiaonensis.</title>
        <authorList>
            <person name="Li Y."/>
            <person name="Zheng T."/>
        </authorList>
    </citation>
    <scope>NUCLEOTIDE SEQUENCE [LARGE SCALE GENOMIC DNA]</scope>
    <source>
        <strain evidence="3">LY01</strain>
    </source>
</reference>
<feature type="transmembrane region" description="Helical" evidence="1">
    <location>
        <begin position="44"/>
        <end position="64"/>
    </location>
</feature>
<dbReference type="RefSeq" id="WP_036123762.1">
    <property type="nucleotide sequence ID" value="NZ_BMET01000003.1"/>
</dbReference>
<evidence type="ECO:0000313" key="2">
    <source>
        <dbReference type="EMBL" id="KFB00117.1"/>
    </source>
</evidence>
<protein>
    <submittedName>
        <fullName evidence="2">Membrane protein</fullName>
    </submittedName>
</protein>